<evidence type="ECO:0000259" key="3">
    <source>
        <dbReference type="PROSITE" id="PS50093"/>
    </source>
</evidence>
<dbReference type="CDD" id="cd00146">
    <property type="entry name" value="PKD"/>
    <property type="match status" value="1"/>
</dbReference>
<dbReference type="PANTHER" id="PTHR19328:SF75">
    <property type="entry name" value="ALDOSE SUGAR DEHYDROGENASE YLII"/>
    <property type="match status" value="1"/>
</dbReference>
<dbReference type="Pfam" id="PF03422">
    <property type="entry name" value="CBM_6"/>
    <property type="match status" value="1"/>
</dbReference>
<sequence length="1106" mass="116468">MTHSMRSRALAAVATAALALPIAAATASAHDGVDHGSEAGAEAALDWSNYEKILLTENTGEPIGMAVMPDGSVLHTARDGAIRHTDPSTGVTAVVNTVDVYANSEDGMQGIALAPDFAESGWVYMYYAPRVMEGEDYPTTTPSGSAPNQLPDGADESYWDRWKGYNQLSRVQWDAAAGALDMSTEQNLLQVEVQRGQCCHVGGDIDFDAEGNVYLSTGDNTPASTPGSNGFAPNNNAPGMNPGFDARRGAGSTNDLRGAILRIHPEADGSYTIPEGNLFPPGTENTRPEIFVMGLRNPFRIDVDDVTGAVSWGDYGPDSGVASDERGPMGYVEWQSTTTALNGGWPYCHGPNANYNEWDFETATPGDWFDCEAGAENNSTWNTGLDVVPPATAPQVYYGDNPGDQPFDEFVEFDPQGGQGPMGGPTFAFDPEGPETQWPEYWDGTAFFYEFSQDYIAGLTIPDRDGPVTHVEHVLPNAALTDNVQAITDSPIDMEFGPDGSLYILDYGNGFFRQNPEAGLYRVDYAEGNKAPTAVIDADPISSSEAPLTVTLDGSGSSDPEGGALTYEWDLDGDGTFDENGEQVTTTYDELGQYTVRLRVTDPGGRIGLTSELVTVGNVAPTLTADYPADGGFFAWGDAVPYGFSTSDPEDGDETVCSNLSWTVGLGHDTHAHPEVLGSGCSGAWVTPADAPEHGETEKLYAVVVANYTDQGNGDIPPAQDEVSLLLNTFTQEAEHADTLSGVEVVSDDTAGGLAKVASFDAGDHLAWDPVNFTGIDGVDVTGAGTGTIELRWGAADAEPFATADLDAAGWSTVAADVTAFPEGTGELFVTSTGGVELDTLVFDGPGVSDVTPPEASHSLDPAEPTGDNGWYTGEVEVSINGTDDGEVADAEVSDDGGETWESIRHRWFGIQPVTLDSDGVHELQYRVIDSGGNVSEVGEVTVSIDTTAPDVAVTGVADGDELGSSQVLDLGAEATDTTSGVASWSLALDGEEIEAGEIELWTLDLGEHEIVATASDEAGNTTGTTVGFTVTTSADDLAAHLERLEEAGELSTDESARLQAFLDQAERHAEAGRDAKAAAAYQRFADATDEEVLTRDAEALIAELG</sequence>
<dbReference type="Gene3D" id="2.120.10.30">
    <property type="entry name" value="TolB, C-terminal domain"/>
    <property type="match status" value="1"/>
</dbReference>
<dbReference type="SMART" id="SM00089">
    <property type="entry name" value="PKD"/>
    <property type="match status" value="1"/>
</dbReference>
<feature type="chain" id="PRO_5032750267" evidence="2">
    <location>
        <begin position="30"/>
        <end position="1106"/>
    </location>
</feature>
<feature type="signal peptide" evidence="2">
    <location>
        <begin position="1"/>
        <end position="29"/>
    </location>
</feature>
<dbReference type="Gene3D" id="2.60.120.260">
    <property type="entry name" value="Galactose-binding domain-like"/>
    <property type="match status" value="1"/>
</dbReference>
<comment type="caution">
    <text evidence="4">The sequence shown here is derived from an EMBL/GenBank/DDBJ whole genome shotgun (WGS) entry which is preliminary data.</text>
</comment>
<dbReference type="Pfam" id="PF18911">
    <property type="entry name" value="PKD_4"/>
    <property type="match status" value="1"/>
</dbReference>
<feature type="domain" description="PKD" evidence="3">
    <location>
        <begin position="542"/>
        <end position="616"/>
    </location>
</feature>
<dbReference type="Pfam" id="PF07995">
    <property type="entry name" value="GSDH"/>
    <property type="match status" value="1"/>
</dbReference>
<proteinExistence type="predicted"/>
<dbReference type="InterPro" id="IPR000601">
    <property type="entry name" value="PKD_dom"/>
</dbReference>
<keyword evidence="2" id="KW-0732">Signal</keyword>
<dbReference type="EMBL" id="JABFAJ010000003">
    <property type="protein sequence ID" value="NNU26426.1"/>
    <property type="molecule type" value="Genomic_DNA"/>
</dbReference>
<dbReference type="InterPro" id="IPR022409">
    <property type="entry name" value="PKD/Chitinase_dom"/>
</dbReference>
<feature type="region of interest" description="Disordered" evidence="1">
    <location>
        <begin position="850"/>
        <end position="869"/>
    </location>
</feature>
<dbReference type="InterPro" id="IPR054470">
    <property type="entry name" value="FIMAH_dom"/>
</dbReference>
<dbReference type="InterPro" id="IPR035986">
    <property type="entry name" value="PKD_dom_sf"/>
</dbReference>
<dbReference type="InterPro" id="IPR005084">
    <property type="entry name" value="CBM6"/>
</dbReference>
<dbReference type="SUPFAM" id="SSF49785">
    <property type="entry name" value="Galactose-binding domain-like"/>
    <property type="match status" value="1"/>
</dbReference>
<organism evidence="4 5">
    <name type="scientific">Isoptericola sediminis</name>
    <dbReference type="NCBI Taxonomy" id="2733572"/>
    <lineage>
        <taxon>Bacteria</taxon>
        <taxon>Bacillati</taxon>
        <taxon>Actinomycetota</taxon>
        <taxon>Actinomycetes</taxon>
        <taxon>Micrococcales</taxon>
        <taxon>Promicromonosporaceae</taxon>
        <taxon>Isoptericola</taxon>
    </lineage>
</organism>
<protein>
    <submittedName>
        <fullName evidence="4">PKD domain-containing protein</fullName>
    </submittedName>
</protein>
<dbReference type="InterPro" id="IPR011041">
    <property type="entry name" value="Quinoprot_gluc/sorb_DH_b-prop"/>
</dbReference>
<evidence type="ECO:0000256" key="1">
    <source>
        <dbReference type="SAM" id="MobiDB-lite"/>
    </source>
</evidence>
<dbReference type="GO" id="GO:0030246">
    <property type="term" value="F:carbohydrate binding"/>
    <property type="evidence" value="ECO:0007669"/>
    <property type="project" value="InterPro"/>
</dbReference>
<dbReference type="SUPFAM" id="SSF50952">
    <property type="entry name" value="Soluble quinoprotein glucose dehydrogenase"/>
    <property type="match status" value="1"/>
</dbReference>
<accession>A0A849JSN4</accession>
<evidence type="ECO:0000256" key="2">
    <source>
        <dbReference type="SAM" id="SignalP"/>
    </source>
</evidence>
<name>A0A849JSN4_9MICO</name>
<dbReference type="Pfam" id="PF22888">
    <property type="entry name" value="FIMAH"/>
    <property type="match status" value="1"/>
</dbReference>
<dbReference type="PROSITE" id="PS50093">
    <property type="entry name" value="PKD"/>
    <property type="match status" value="1"/>
</dbReference>
<gene>
    <name evidence="4" type="ORF">HLI28_02575</name>
</gene>
<dbReference type="InterPro" id="IPR012938">
    <property type="entry name" value="Glc/Sorbosone_DH"/>
</dbReference>
<dbReference type="Proteomes" id="UP000557204">
    <property type="component" value="Unassembled WGS sequence"/>
</dbReference>
<dbReference type="Gene3D" id="2.60.40.10">
    <property type="entry name" value="Immunoglobulins"/>
    <property type="match status" value="3"/>
</dbReference>
<evidence type="ECO:0000313" key="4">
    <source>
        <dbReference type="EMBL" id="NNU26426.1"/>
    </source>
</evidence>
<dbReference type="CDD" id="cd04084">
    <property type="entry name" value="CBM6_xylanase-like"/>
    <property type="match status" value="1"/>
</dbReference>
<dbReference type="PANTHER" id="PTHR19328">
    <property type="entry name" value="HEDGEHOG-INTERACTING PROTEIN"/>
    <property type="match status" value="1"/>
</dbReference>
<reference evidence="4 5" key="1">
    <citation type="submission" date="2020-05" db="EMBL/GenBank/DDBJ databases">
        <title>Genome sequence of Isoptericola sp. JC619 isolated from Chilika lagoon, India.</title>
        <authorList>
            <person name="Kumar D."/>
            <person name="Appam K."/>
            <person name="Gandham S."/>
            <person name="Uppada J."/>
            <person name="Sasikala C."/>
            <person name="Venkata Ramana C."/>
        </authorList>
    </citation>
    <scope>NUCLEOTIDE SEQUENCE [LARGE SCALE GENOMIC DNA]</scope>
    <source>
        <strain evidence="4 5">JC619</strain>
    </source>
</reference>
<dbReference type="GO" id="GO:0005975">
    <property type="term" value="P:carbohydrate metabolic process"/>
    <property type="evidence" value="ECO:0007669"/>
    <property type="project" value="UniProtKB-ARBA"/>
</dbReference>
<dbReference type="InterPro" id="IPR013783">
    <property type="entry name" value="Ig-like_fold"/>
</dbReference>
<dbReference type="AlphaFoldDB" id="A0A849JSN4"/>
<evidence type="ECO:0000313" key="5">
    <source>
        <dbReference type="Proteomes" id="UP000557204"/>
    </source>
</evidence>
<dbReference type="InterPro" id="IPR008979">
    <property type="entry name" value="Galactose-bd-like_sf"/>
</dbReference>
<dbReference type="InterPro" id="IPR011042">
    <property type="entry name" value="6-blade_b-propeller_TolB-like"/>
</dbReference>
<dbReference type="SUPFAM" id="SSF49299">
    <property type="entry name" value="PKD domain"/>
    <property type="match status" value="1"/>
</dbReference>
<keyword evidence="5" id="KW-1185">Reference proteome</keyword>